<reference evidence="3" key="1">
    <citation type="journal article" date="2019" name="Int. J. Syst. Evol. Microbiol.">
        <title>The Global Catalogue of Microorganisms (GCM) 10K type strain sequencing project: providing services to taxonomists for standard genome sequencing and annotation.</title>
        <authorList>
            <consortium name="The Broad Institute Genomics Platform"/>
            <consortium name="The Broad Institute Genome Sequencing Center for Infectious Disease"/>
            <person name="Wu L."/>
            <person name="Ma J."/>
        </authorList>
    </citation>
    <scope>NUCLEOTIDE SEQUENCE [LARGE SCALE GENOMIC DNA]</scope>
    <source>
        <strain evidence="3">NBRC 103632</strain>
    </source>
</reference>
<dbReference type="Proteomes" id="UP001157440">
    <property type="component" value="Unassembled WGS sequence"/>
</dbReference>
<dbReference type="EMBL" id="BSPL01000038">
    <property type="protein sequence ID" value="GLS74576.1"/>
    <property type="molecule type" value="Genomic_DNA"/>
</dbReference>
<dbReference type="RefSeq" id="WP_238195829.1">
    <property type="nucleotide sequence ID" value="NZ_BPQZ01000006.1"/>
</dbReference>
<accession>A0AA37WVZ8</accession>
<sequence length="69" mass="7168">MAAPERQAHRRTGCHTGPDAPIQIRTVPPGLLLVGGDPGGERTGADLIAQARAARRETADRAADTADRG</sequence>
<evidence type="ECO:0000256" key="1">
    <source>
        <dbReference type="SAM" id="MobiDB-lite"/>
    </source>
</evidence>
<keyword evidence="3" id="KW-1185">Reference proteome</keyword>
<proteinExistence type="predicted"/>
<name>A0AA37WVZ8_9HYPH</name>
<comment type="caution">
    <text evidence="2">The sequence shown here is derived from an EMBL/GenBank/DDBJ whole genome shotgun (WGS) entry which is preliminary data.</text>
</comment>
<evidence type="ECO:0000313" key="2">
    <source>
        <dbReference type="EMBL" id="GLS74576.1"/>
    </source>
</evidence>
<evidence type="ECO:0000313" key="3">
    <source>
        <dbReference type="Proteomes" id="UP001157440"/>
    </source>
</evidence>
<feature type="region of interest" description="Disordered" evidence="1">
    <location>
        <begin position="1"/>
        <end position="25"/>
    </location>
</feature>
<protein>
    <submittedName>
        <fullName evidence="2">Uncharacterized protein</fullName>
    </submittedName>
</protein>
<gene>
    <name evidence="2" type="ORF">GCM10007890_65940</name>
</gene>
<dbReference type="AlphaFoldDB" id="A0AA37WVZ8"/>
<organism evidence="2 3">
    <name type="scientific">Methylobacterium tardum</name>
    <dbReference type="NCBI Taxonomy" id="374432"/>
    <lineage>
        <taxon>Bacteria</taxon>
        <taxon>Pseudomonadati</taxon>
        <taxon>Pseudomonadota</taxon>
        <taxon>Alphaproteobacteria</taxon>
        <taxon>Hyphomicrobiales</taxon>
        <taxon>Methylobacteriaceae</taxon>
        <taxon>Methylobacterium</taxon>
    </lineage>
</organism>